<reference evidence="2 3" key="1">
    <citation type="submission" date="2018-10" db="EMBL/GenBank/DDBJ databases">
        <title>A high-quality apple genome assembly.</title>
        <authorList>
            <person name="Hu J."/>
        </authorList>
    </citation>
    <scope>NUCLEOTIDE SEQUENCE [LARGE SCALE GENOMIC DNA]</scope>
    <source>
        <strain evidence="3">cv. HFTH1</strain>
        <tissue evidence="2">Young leaf</tissue>
    </source>
</reference>
<feature type="compositionally biased region" description="Basic and acidic residues" evidence="1">
    <location>
        <begin position="40"/>
        <end position="69"/>
    </location>
</feature>
<sequence length="146" mass="16043">MGGCMSSSVPAWAKGKTRKSSKPPRSEQKSTENMVDIPEIDEHSMNEMGKDKGEEHGGPKDQHDARDENGILPQSQTGLLEEKDGEFAAYNITLDRSTRVLDTISEGSERSDAINGPQRAFPIKETEPVNGGDKILFEEDQVVVKN</sequence>
<organism evidence="2 3">
    <name type="scientific">Malus domestica</name>
    <name type="common">Apple</name>
    <name type="synonym">Pyrus malus</name>
    <dbReference type="NCBI Taxonomy" id="3750"/>
    <lineage>
        <taxon>Eukaryota</taxon>
        <taxon>Viridiplantae</taxon>
        <taxon>Streptophyta</taxon>
        <taxon>Embryophyta</taxon>
        <taxon>Tracheophyta</taxon>
        <taxon>Spermatophyta</taxon>
        <taxon>Magnoliopsida</taxon>
        <taxon>eudicotyledons</taxon>
        <taxon>Gunneridae</taxon>
        <taxon>Pentapetalae</taxon>
        <taxon>rosids</taxon>
        <taxon>fabids</taxon>
        <taxon>Rosales</taxon>
        <taxon>Rosaceae</taxon>
        <taxon>Amygdaloideae</taxon>
        <taxon>Maleae</taxon>
        <taxon>Malus</taxon>
    </lineage>
</organism>
<evidence type="ECO:0000256" key="1">
    <source>
        <dbReference type="SAM" id="MobiDB-lite"/>
    </source>
</evidence>
<accession>A0A498J9E1</accession>
<keyword evidence="3" id="KW-1185">Reference proteome</keyword>
<evidence type="ECO:0000313" key="3">
    <source>
        <dbReference type="Proteomes" id="UP000290289"/>
    </source>
</evidence>
<dbReference type="AlphaFoldDB" id="A0A498J9E1"/>
<feature type="region of interest" description="Disordered" evidence="1">
    <location>
        <begin position="1"/>
        <end position="82"/>
    </location>
</feature>
<dbReference type="EMBL" id="RDQH01000334">
    <property type="protein sequence ID" value="RXH92399.1"/>
    <property type="molecule type" value="Genomic_DNA"/>
</dbReference>
<protein>
    <submittedName>
        <fullName evidence="2">Uncharacterized protein</fullName>
    </submittedName>
</protein>
<name>A0A498J9E1_MALDO</name>
<dbReference type="Proteomes" id="UP000290289">
    <property type="component" value="Chromosome 8"/>
</dbReference>
<gene>
    <name evidence="2" type="ORF">DVH24_033295</name>
</gene>
<evidence type="ECO:0000313" key="2">
    <source>
        <dbReference type="EMBL" id="RXH92399.1"/>
    </source>
</evidence>
<proteinExistence type="predicted"/>
<comment type="caution">
    <text evidence="2">The sequence shown here is derived from an EMBL/GenBank/DDBJ whole genome shotgun (WGS) entry which is preliminary data.</text>
</comment>